<gene>
    <name evidence="1" type="ORF">LTR37_017839</name>
</gene>
<proteinExistence type="predicted"/>
<sequence>MPRRWMQKPTHSLNEAELDTLAETDAGIESEYSLPEGATSKPQPMQDTAGSNHAVVHGPSACVIGHESPLTVIVVEVLSGSSNVMLQPIMVVIGHVVVQDSVVREALAG</sequence>
<accession>A0ACC3MJW7</accession>
<dbReference type="Proteomes" id="UP001281147">
    <property type="component" value="Unassembled WGS sequence"/>
</dbReference>
<keyword evidence="2" id="KW-1185">Reference proteome</keyword>
<dbReference type="EMBL" id="JAUTXU010000237">
    <property type="protein sequence ID" value="KAK3696658.1"/>
    <property type="molecule type" value="Genomic_DNA"/>
</dbReference>
<evidence type="ECO:0000313" key="2">
    <source>
        <dbReference type="Proteomes" id="UP001281147"/>
    </source>
</evidence>
<evidence type="ECO:0000313" key="1">
    <source>
        <dbReference type="EMBL" id="KAK3696658.1"/>
    </source>
</evidence>
<name>A0ACC3MJW7_9PEZI</name>
<organism evidence="1 2">
    <name type="scientific">Vermiconidia calcicola</name>
    <dbReference type="NCBI Taxonomy" id="1690605"/>
    <lineage>
        <taxon>Eukaryota</taxon>
        <taxon>Fungi</taxon>
        <taxon>Dikarya</taxon>
        <taxon>Ascomycota</taxon>
        <taxon>Pezizomycotina</taxon>
        <taxon>Dothideomycetes</taxon>
        <taxon>Dothideomycetidae</taxon>
        <taxon>Mycosphaerellales</taxon>
        <taxon>Extremaceae</taxon>
        <taxon>Vermiconidia</taxon>
    </lineage>
</organism>
<comment type="caution">
    <text evidence="1">The sequence shown here is derived from an EMBL/GenBank/DDBJ whole genome shotgun (WGS) entry which is preliminary data.</text>
</comment>
<protein>
    <submittedName>
        <fullName evidence="1">Uncharacterized protein</fullName>
    </submittedName>
</protein>
<reference evidence="1" key="1">
    <citation type="submission" date="2023-07" db="EMBL/GenBank/DDBJ databases">
        <title>Black Yeasts Isolated from many extreme environments.</title>
        <authorList>
            <person name="Coleine C."/>
            <person name="Stajich J.E."/>
            <person name="Selbmann L."/>
        </authorList>
    </citation>
    <scope>NUCLEOTIDE SEQUENCE</scope>
    <source>
        <strain evidence="1">CCFEE 5714</strain>
    </source>
</reference>